<dbReference type="PANTHER" id="PTHR22807">
    <property type="entry name" value="NOP2 YEAST -RELATED NOL1/NOP2/FMU SUN DOMAIN-CONTAINING"/>
    <property type="match status" value="1"/>
</dbReference>
<dbReference type="InterPro" id="IPR001678">
    <property type="entry name" value="MeTrfase_RsmB-F_NOP2_dom"/>
</dbReference>
<keyword evidence="5" id="KW-0698">rRNA processing</keyword>
<evidence type="ECO:0000256" key="10">
    <source>
        <dbReference type="ARBA" id="ARBA00030399"/>
    </source>
</evidence>
<organism evidence="15">
    <name type="scientific">uncultured Desulfobacterium sp</name>
    <dbReference type="NCBI Taxonomy" id="201089"/>
    <lineage>
        <taxon>Bacteria</taxon>
        <taxon>Pseudomonadati</taxon>
        <taxon>Thermodesulfobacteriota</taxon>
        <taxon>Desulfobacteria</taxon>
        <taxon>Desulfobacterales</taxon>
        <taxon>Desulfobacteriaceae</taxon>
        <taxon>Desulfobacterium</taxon>
        <taxon>environmental samples</taxon>
    </lineage>
</organism>
<feature type="domain" description="SAM-dependent MTase RsmB/NOP-type" evidence="14">
    <location>
        <begin position="170"/>
        <end position="446"/>
    </location>
</feature>
<evidence type="ECO:0000256" key="11">
    <source>
        <dbReference type="ARBA" id="ARBA00031088"/>
    </source>
</evidence>
<dbReference type="InterPro" id="IPR029063">
    <property type="entry name" value="SAM-dependent_MTases_sf"/>
</dbReference>
<evidence type="ECO:0000256" key="9">
    <source>
        <dbReference type="ARBA" id="ARBA00022884"/>
    </source>
</evidence>
<evidence type="ECO:0000256" key="3">
    <source>
        <dbReference type="ARBA" id="ARBA00012140"/>
    </source>
</evidence>
<comment type="subcellular location">
    <subcellularLocation>
        <location evidence="2">Cytoplasm</location>
    </subcellularLocation>
</comment>
<protein>
    <recommendedName>
        <fullName evidence="3">16S rRNA (cytosine(967)-C(5))-methyltransferase</fullName>
        <ecNumber evidence="3">2.1.1.176</ecNumber>
    </recommendedName>
    <alternativeName>
        <fullName evidence="10">16S rRNA m5C967 methyltransferase</fullName>
    </alternativeName>
    <alternativeName>
        <fullName evidence="11">rRNA (cytosine-C(5)-)-methyltransferase RsmB</fullName>
    </alternativeName>
</protein>
<evidence type="ECO:0000313" key="15">
    <source>
        <dbReference type="EMBL" id="SPD76154.1"/>
    </source>
</evidence>
<keyword evidence="4" id="KW-0963">Cytoplasm</keyword>
<dbReference type="InterPro" id="IPR006027">
    <property type="entry name" value="NusB_RsmB_TIM44"/>
</dbReference>
<feature type="binding site" evidence="13">
    <location>
        <position position="285"/>
    </location>
    <ligand>
        <name>S-adenosyl-L-methionine</name>
        <dbReference type="ChEBI" id="CHEBI:59789"/>
    </ligand>
</feature>
<comment type="caution">
    <text evidence="13">Lacks conserved residue(s) required for the propagation of feature annotation.</text>
</comment>
<reference evidence="15" key="1">
    <citation type="submission" date="2018-01" db="EMBL/GenBank/DDBJ databases">
        <authorList>
            <person name="Regsiter A."/>
            <person name="William W."/>
        </authorList>
    </citation>
    <scope>NUCLEOTIDE SEQUENCE</scope>
    <source>
        <strain evidence="15">TRIP AH-1</strain>
    </source>
</reference>
<dbReference type="InterPro" id="IPR035926">
    <property type="entry name" value="NusB-like_sf"/>
</dbReference>
<dbReference type="EMBL" id="OJIN01000230">
    <property type="protein sequence ID" value="SPD76154.1"/>
    <property type="molecule type" value="Genomic_DNA"/>
</dbReference>
<evidence type="ECO:0000256" key="5">
    <source>
        <dbReference type="ARBA" id="ARBA00022552"/>
    </source>
</evidence>
<dbReference type="InterPro" id="IPR023267">
    <property type="entry name" value="RCMT"/>
</dbReference>
<feature type="binding site" evidence="13">
    <location>
        <position position="329"/>
    </location>
    <ligand>
        <name>S-adenosyl-L-methionine</name>
        <dbReference type="ChEBI" id="CHEBI:59789"/>
    </ligand>
</feature>
<dbReference type="GO" id="GO:0005737">
    <property type="term" value="C:cytoplasm"/>
    <property type="evidence" value="ECO:0007669"/>
    <property type="project" value="UniProtKB-SubCell"/>
</dbReference>
<keyword evidence="6 13" id="KW-0489">Methyltransferase</keyword>
<dbReference type="SUPFAM" id="SSF48013">
    <property type="entry name" value="NusB-like"/>
    <property type="match status" value="1"/>
</dbReference>
<keyword evidence="9 13" id="KW-0694">RNA-binding</keyword>
<keyword evidence="7 13" id="KW-0808">Transferase</keyword>
<dbReference type="Gene3D" id="1.10.940.10">
    <property type="entry name" value="NusB-like"/>
    <property type="match status" value="1"/>
</dbReference>
<feature type="active site" description="Nucleophile" evidence="13">
    <location>
        <position position="382"/>
    </location>
</feature>
<gene>
    <name evidence="15" type="primary">sun</name>
    <name evidence="15" type="ORF">PITCH_A840040</name>
</gene>
<comment type="function">
    <text evidence="1">Specifically methylates the cytosine at position 967 (m5C967) of 16S rRNA.</text>
</comment>
<dbReference type="Pfam" id="PF01189">
    <property type="entry name" value="Methyltr_RsmB-F"/>
    <property type="match status" value="1"/>
</dbReference>
<dbReference type="CDD" id="cd02440">
    <property type="entry name" value="AdoMet_MTases"/>
    <property type="match status" value="1"/>
</dbReference>
<evidence type="ECO:0000256" key="6">
    <source>
        <dbReference type="ARBA" id="ARBA00022603"/>
    </source>
</evidence>
<dbReference type="NCBIfam" id="TIGR00563">
    <property type="entry name" value="rsmB"/>
    <property type="match status" value="1"/>
</dbReference>
<sequence length="447" mass="49827">MHARDIALAVLNNLDKKPGLADVLIERAFDEHHLNPRDRAFVIALVQGTLRWRLRFDWIIAQAVRFPFRKIESAILNILRMALCQVFFMDRVPESAVVNEAVKQAKVTGRGHTAGFVNGILRHVTRNKNQIQFPGRDDDPAQYLSVVNSYPLWLVNKWAREFQLDRAVRIMEAQNHIPDMVVRTNTLAVDRQGLIQMLKEEGVDATPTPYSPEGIRLCGLKGAVTELKAFEMGMFQVQGEAAQICSHLLFPGKGEKVADMCAGLGGKSSHMAALMEDKGIIVSVDISGHRLRRLSDNSRRLGVGCIRAVVADAGAGMYFRSSFDKIMVDGPCSGLGVISRHPDIKWARDEADITRLAMLQKKILNHAGRLLRKGGYMLYVTCTLSREENEEVAGAFLDANRGMVQVDLRSHAPEFARNLIDGQGFFKAIPDTDGMDGFFAALFKRED</sequence>
<evidence type="ECO:0000256" key="12">
    <source>
        <dbReference type="ARBA" id="ARBA00047283"/>
    </source>
</evidence>
<evidence type="ECO:0000256" key="2">
    <source>
        <dbReference type="ARBA" id="ARBA00004496"/>
    </source>
</evidence>
<dbReference type="EC" id="2.1.1.176" evidence="3"/>
<feature type="binding site" evidence="13">
    <location>
        <position position="312"/>
    </location>
    <ligand>
        <name>S-adenosyl-L-methionine</name>
        <dbReference type="ChEBI" id="CHEBI:59789"/>
    </ligand>
</feature>
<dbReference type="PRINTS" id="PR02008">
    <property type="entry name" value="RCMTFAMILY"/>
</dbReference>
<dbReference type="Pfam" id="PF22458">
    <property type="entry name" value="RsmF-B_ferredox"/>
    <property type="match status" value="1"/>
</dbReference>
<evidence type="ECO:0000256" key="1">
    <source>
        <dbReference type="ARBA" id="ARBA00002724"/>
    </source>
</evidence>
<evidence type="ECO:0000259" key="14">
    <source>
        <dbReference type="PROSITE" id="PS51686"/>
    </source>
</evidence>
<name>A0A445N377_9BACT</name>
<dbReference type="PROSITE" id="PS51686">
    <property type="entry name" value="SAM_MT_RSMB_NOP"/>
    <property type="match status" value="1"/>
</dbReference>
<dbReference type="GO" id="GO:0008649">
    <property type="term" value="F:rRNA methyltransferase activity"/>
    <property type="evidence" value="ECO:0007669"/>
    <property type="project" value="InterPro"/>
</dbReference>
<dbReference type="InterPro" id="IPR004573">
    <property type="entry name" value="rRNA_ssu_MeTfrase_B"/>
</dbReference>
<dbReference type="GO" id="GO:0003723">
    <property type="term" value="F:RNA binding"/>
    <property type="evidence" value="ECO:0007669"/>
    <property type="project" value="UniProtKB-UniRule"/>
</dbReference>
<dbReference type="AlphaFoldDB" id="A0A445N377"/>
<evidence type="ECO:0000256" key="7">
    <source>
        <dbReference type="ARBA" id="ARBA00022679"/>
    </source>
</evidence>
<keyword evidence="8 13" id="KW-0949">S-adenosyl-L-methionine</keyword>
<dbReference type="InterPro" id="IPR054728">
    <property type="entry name" value="RsmB-like_ferredoxin"/>
</dbReference>
<proteinExistence type="inferred from homology"/>
<accession>A0A445N377</accession>
<evidence type="ECO:0000256" key="13">
    <source>
        <dbReference type="PROSITE-ProRule" id="PRU01023"/>
    </source>
</evidence>
<comment type="catalytic activity">
    <reaction evidence="12">
        <text>cytidine(967) in 16S rRNA + S-adenosyl-L-methionine = 5-methylcytidine(967) in 16S rRNA + S-adenosyl-L-homocysteine + H(+)</text>
        <dbReference type="Rhea" id="RHEA:42748"/>
        <dbReference type="Rhea" id="RHEA-COMP:10219"/>
        <dbReference type="Rhea" id="RHEA-COMP:10220"/>
        <dbReference type="ChEBI" id="CHEBI:15378"/>
        <dbReference type="ChEBI" id="CHEBI:57856"/>
        <dbReference type="ChEBI" id="CHEBI:59789"/>
        <dbReference type="ChEBI" id="CHEBI:74483"/>
        <dbReference type="ChEBI" id="CHEBI:82748"/>
        <dbReference type="EC" id="2.1.1.176"/>
    </reaction>
</comment>
<dbReference type="SUPFAM" id="SSF53335">
    <property type="entry name" value="S-adenosyl-L-methionine-dependent methyltransferases"/>
    <property type="match status" value="1"/>
</dbReference>
<dbReference type="PANTHER" id="PTHR22807:SF53">
    <property type="entry name" value="RIBOSOMAL RNA SMALL SUBUNIT METHYLTRANSFERASE B-RELATED"/>
    <property type="match status" value="1"/>
</dbReference>
<evidence type="ECO:0000256" key="4">
    <source>
        <dbReference type="ARBA" id="ARBA00022490"/>
    </source>
</evidence>
<dbReference type="NCBIfam" id="NF011494">
    <property type="entry name" value="PRK14902.1"/>
    <property type="match status" value="1"/>
</dbReference>
<dbReference type="GO" id="GO:0006355">
    <property type="term" value="P:regulation of DNA-templated transcription"/>
    <property type="evidence" value="ECO:0007669"/>
    <property type="project" value="InterPro"/>
</dbReference>
<dbReference type="Gene3D" id="3.40.50.150">
    <property type="entry name" value="Vaccinia Virus protein VP39"/>
    <property type="match status" value="1"/>
</dbReference>
<dbReference type="InterPro" id="IPR049560">
    <property type="entry name" value="MeTrfase_RsmB-F_NOP2_cat"/>
</dbReference>
<evidence type="ECO:0000256" key="8">
    <source>
        <dbReference type="ARBA" id="ARBA00022691"/>
    </source>
</evidence>
<dbReference type="Pfam" id="PF01029">
    <property type="entry name" value="NusB"/>
    <property type="match status" value="1"/>
</dbReference>
<dbReference type="Gene3D" id="3.30.70.1170">
    <property type="entry name" value="Sun protein, domain 3"/>
    <property type="match status" value="1"/>
</dbReference>
<comment type="similarity">
    <text evidence="13">Belongs to the class I-like SAM-binding methyltransferase superfamily. RsmB/NOP family.</text>
</comment>